<feature type="region of interest" description="Disordered" evidence="8">
    <location>
        <begin position="179"/>
        <end position="394"/>
    </location>
</feature>
<accession>A0ABN8PF50</accession>
<evidence type="ECO:0000256" key="1">
    <source>
        <dbReference type="ARBA" id="ARBA00004496"/>
    </source>
</evidence>
<feature type="compositionally biased region" description="Pro residues" evidence="8">
    <location>
        <begin position="221"/>
        <end position="236"/>
    </location>
</feature>
<dbReference type="PROSITE" id="PS50002">
    <property type="entry name" value="SH3"/>
    <property type="match status" value="1"/>
</dbReference>
<evidence type="ECO:0000256" key="4">
    <source>
        <dbReference type="ARBA" id="ARBA00022490"/>
    </source>
</evidence>
<dbReference type="Gene3D" id="2.30.30.40">
    <property type="entry name" value="SH3 Domains"/>
    <property type="match status" value="1"/>
</dbReference>
<feature type="compositionally biased region" description="Basic residues" evidence="8">
    <location>
        <begin position="186"/>
        <end position="195"/>
    </location>
</feature>
<keyword evidence="3 7" id="KW-0728">SH3 domain</keyword>
<evidence type="ECO:0000256" key="2">
    <source>
        <dbReference type="ARBA" id="ARBA00010020"/>
    </source>
</evidence>
<feature type="domain" description="SH3" evidence="9">
    <location>
        <begin position="397"/>
        <end position="456"/>
    </location>
</feature>
<dbReference type="InterPro" id="IPR012849">
    <property type="entry name" value="Abl-interactor_HHR_dom"/>
</dbReference>
<comment type="caution">
    <text evidence="10">The sequence shown here is derived from an EMBL/GenBank/DDBJ whole genome shotgun (WGS) entry which is preliminary data.</text>
</comment>
<protein>
    <recommendedName>
        <fullName evidence="9">SH3 domain-containing protein</fullName>
    </recommendedName>
</protein>
<feature type="compositionally biased region" description="Pro residues" evidence="8">
    <location>
        <begin position="272"/>
        <end position="327"/>
    </location>
</feature>
<dbReference type="Proteomes" id="UP001159405">
    <property type="component" value="Unassembled WGS sequence"/>
</dbReference>
<evidence type="ECO:0000256" key="8">
    <source>
        <dbReference type="SAM" id="MobiDB-lite"/>
    </source>
</evidence>
<reference evidence="10 11" key="1">
    <citation type="submission" date="2022-05" db="EMBL/GenBank/DDBJ databases">
        <authorList>
            <consortium name="Genoscope - CEA"/>
            <person name="William W."/>
        </authorList>
    </citation>
    <scope>NUCLEOTIDE SEQUENCE [LARGE SCALE GENOMIC DNA]</scope>
</reference>
<keyword evidence="11" id="KW-1185">Reference proteome</keyword>
<dbReference type="PANTHER" id="PTHR10460">
    <property type="entry name" value="ABL INTERACTOR FAMILY MEMBER"/>
    <property type="match status" value="1"/>
</dbReference>
<dbReference type="PRINTS" id="PR01217">
    <property type="entry name" value="PRICHEXTENSN"/>
</dbReference>
<keyword evidence="6" id="KW-0175">Coiled coil</keyword>
<feature type="compositionally biased region" description="Polar residues" evidence="8">
    <location>
        <begin position="334"/>
        <end position="344"/>
    </location>
</feature>
<feature type="compositionally biased region" description="Polar residues" evidence="8">
    <location>
        <begin position="198"/>
        <end position="210"/>
    </location>
</feature>
<keyword evidence="4" id="KW-0963">Cytoplasm</keyword>
<dbReference type="CDD" id="cd11826">
    <property type="entry name" value="SH3_Abi"/>
    <property type="match status" value="1"/>
</dbReference>
<dbReference type="InterPro" id="IPR036028">
    <property type="entry name" value="SH3-like_dom_sf"/>
</dbReference>
<dbReference type="PANTHER" id="PTHR10460:SF0">
    <property type="entry name" value="ABELSON INTERACTING PROTEIN, ISOFORM D"/>
    <property type="match status" value="1"/>
</dbReference>
<dbReference type="Pfam" id="PF07815">
    <property type="entry name" value="Abi_HHR"/>
    <property type="match status" value="1"/>
</dbReference>
<feature type="compositionally biased region" description="Pro residues" evidence="8">
    <location>
        <begin position="371"/>
        <end position="389"/>
    </location>
</feature>
<evidence type="ECO:0000256" key="5">
    <source>
        <dbReference type="ARBA" id="ARBA00022553"/>
    </source>
</evidence>
<organism evidence="10 11">
    <name type="scientific">Porites lobata</name>
    <dbReference type="NCBI Taxonomy" id="104759"/>
    <lineage>
        <taxon>Eukaryota</taxon>
        <taxon>Metazoa</taxon>
        <taxon>Cnidaria</taxon>
        <taxon>Anthozoa</taxon>
        <taxon>Hexacorallia</taxon>
        <taxon>Scleractinia</taxon>
        <taxon>Fungiina</taxon>
        <taxon>Poritidae</taxon>
        <taxon>Porites</taxon>
    </lineage>
</organism>
<dbReference type="InterPro" id="IPR028455">
    <property type="entry name" value="ABI3_SH3"/>
</dbReference>
<keyword evidence="5" id="KW-0597">Phosphoprotein</keyword>
<dbReference type="PRINTS" id="PR00452">
    <property type="entry name" value="SH3DOMAIN"/>
</dbReference>
<evidence type="ECO:0000313" key="10">
    <source>
        <dbReference type="EMBL" id="CAH3140274.1"/>
    </source>
</evidence>
<proteinExistence type="inferred from homology"/>
<dbReference type="SMART" id="SM00326">
    <property type="entry name" value="SH3"/>
    <property type="match status" value="1"/>
</dbReference>
<dbReference type="InterPro" id="IPR001452">
    <property type="entry name" value="SH3_domain"/>
</dbReference>
<dbReference type="EMBL" id="CALNXK010000064">
    <property type="protein sequence ID" value="CAH3140274.1"/>
    <property type="molecule type" value="Genomic_DNA"/>
</dbReference>
<feature type="compositionally biased region" description="Pro residues" evidence="8">
    <location>
        <begin position="245"/>
        <end position="262"/>
    </location>
</feature>
<dbReference type="SUPFAM" id="SSF50044">
    <property type="entry name" value="SH3-domain"/>
    <property type="match status" value="1"/>
</dbReference>
<gene>
    <name evidence="10" type="ORF">PLOB_00041160</name>
</gene>
<evidence type="ECO:0000259" key="9">
    <source>
        <dbReference type="PROSITE" id="PS50002"/>
    </source>
</evidence>
<evidence type="ECO:0000313" key="11">
    <source>
        <dbReference type="Proteomes" id="UP001159405"/>
    </source>
</evidence>
<sequence>MQPHPFNMADVDSLLLSLIEKEIPEGRQALRDGHENLAKVAAYCEQKYIETNNRYKSGSDRGQALKETRAVLDETKQFATQSLASVAYQINTLALNMLSLLDQQVLKMQDMESRINHIAETVDIHKEKVARREIGVLASSKMTGRTHRIIAPAEQEKAMRYARRTTDYSILDNIGHGVKTTESQVTRRKSSRKLKPQPQDTQAAKGSMRQQFYKRPAINTKPPPPPVPPPMPPSVPPGTIIEAEQPPPYPSVPTTPPPPEPPFSSGNDAMVAPPPPPPPPPPPSAGPFVPSPSDIPAPPPPPGPPNPPRPPPLGGALLSPPPPPPLPGADGEPNLNSPDPTDTYESVVDALSPFPPPPPAAEDFYQSPSSLPMPAPPEDMYQTPPPPTDTQPWMPKDYIEKVISLYSYEQQRDDELTFSEGVIIYVVKKNDDGWFEGVTEGGTTGLFPGNYVEVCL</sequence>
<evidence type="ECO:0000256" key="3">
    <source>
        <dbReference type="ARBA" id="ARBA00022443"/>
    </source>
</evidence>
<dbReference type="InterPro" id="IPR028457">
    <property type="entry name" value="ABI"/>
</dbReference>
<name>A0ABN8PF50_9CNID</name>
<evidence type="ECO:0000256" key="6">
    <source>
        <dbReference type="ARBA" id="ARBA00023054"/>
    </source>
</evidence>
<comment type="subcellular location">
    <subcellularLocation>
        <location evidence="1">Cytoplasm</location>
    </subcellularLocation>
</comment>
<comment type="similarity">
    <text evidence="2">Belongs to the ABI family.</text>
</comment>
<evidence type="ECO:0000256" key="7">
    <source>
        <dbReference type="PROSITE-ProRule" id="PRU00192"/>
    </source>
</evidence>
<dbReference type="Pfam" id="PF00018">
    <property type="entry name" value="SH3_1"/>
    <property type="match status" value="1"/>
</dbReference>
<dbReference type="Gene3D" id="6.10.140.1620">
    <property type="match status" value="1"/>
</dbReference>